<organism evidence="5 6">
    <name type="scientific">Pontibacter aquaedesilientis</name>
    <dbReference type="NCBI Taxonomy" id="2766980"/>
    <lineage>
        <taxon>Bacteria</taxon>
        <taxon>Pseudomonadati</taxon>
        <taxon>Bacteroidota</taxon>
        <taxon>Cytophagia</taxon>
        <taxon>Cytophagales</taxon>
        <taxon>Hymenobacteraceae</taxon>
        <taxon>Pontibacter</taxon>
    </lineage>
</organism>
<feature type="domain" description="Aldehyde dehydrogenase" evidence="4">
    <location>
        <begin position="3"/>
        <end position="451"/>
    </location>
</feature>
<dbReference type="InterPro" id="IPR015590">
    <property type="entry name" value="Aldehyde_DH_dom"/>
</dbReference>
<dbReference type="InterPro" id="IPR016161">
    <property type="entry name" value="Ald_DH/histidinol_DH"/>
</dbReference>
<evidence type="ECO:0000313" key="6">
    <source>
        <dbReference type="Proteomes" id="UP000625551"/>
    </source>
</evidence>
<keyword evidence="6" id="KW-1185">Reference proteome</keyword>
<dbReference type="Pfam" id="PF00171">
    <property type="entry name" value="Aldedh"/>
    <property type="match status" value="1"/>
</dbReference>
<dbReference type="CDD" id="cd07100">
    <property type="entry name" value="ALDH_SSADH1_GabD1"/>
    <property type="match status" value="1"/>
</dbReference>
<name>A0ABR7XBA1_9BACT</name>
<dbReference type="InterPro" id="IPR016162">
    <property type="entry name" value="Ald_DH_N"/>
</dbReference>
<protein>
    <submittedName>
        <fullName evidence="5">NAD-dependent succinate-semialdehyde dehydrogenase</fullName>
    </submittedName>
</protein>
<keyword evidence="3" id="KW-0560">Oxidoreductase</keyword>
<keyword evidence="2" id="KW-0521">NADP</keyword>
<gene>
    <name evidence="5" type="ORF">H9Q13_00125</name>
</gene>
<dbReference type="InterPro" id="IPR047110">
    <property type="entry name" value="GABD/Sad-like"/>
</dbReference>
<accession>A0ABR7XBA1</accession>
<dbReference type="InterPro" id="IPR016163">
    <property type="entry name" value="Ald_DH_C"/>
</dbReference>
<evidence type="ECO:0000313" key="5">
    <source>
        <dbReference type="EMBL" id="MBD1395557.1"/>
    </source>
</evidence>
<dbReference type="Gene3D" id="3.40.309.10">
    <property type="entry name" value="Aldehyde Dehydrogenase, Chain A, domain 2"/>
    <property type="match status" value="1"/>
</dbReference>
<dbReference type="SUPFAM" id="SSF53720">
    <property type="entry name" value="ALDH-like"/>
    <property type="match status" value="1"/>
</dbReference>
<dbReference type="InterPro" id="IPR044148">
    <property type="entry name" value="ALDH_GabD1-like"/>
</dbReference>
<dbReference type="RefSeq" id="WP_191181735.1">
    <property type="nucleotide sequence ID" value="NZ_JACXAJ010000001.1"/>
</dbReference>
<comment type="similarity">
    <text evidence="1">Belongs to the aldehyde dehydrogenase family.</text>
</comment>
<evidence type="ECO:0000256" key="2">
    <source>
        <dbReference type="ARBA" id="ARBA00022857"/>
    </source>
</evidence>
<dbReference type="Proteomes" id="UP000625551">
    <property type="component" value="Unassembled WGS sequence"/>
</dbReference>
<proteinExistence type="inferred from homology"/>
<dbReference type="PANTHER" id="PTHR43217:SF1">
    <property type="entry name" value="SUCCINATE SEMIALDEHYDE DEHYDROGENASE [NAD(P)+] SAD"/>
    <property type="match status" value="1"/>
</dbReference>
<comment type="caution">
    <text evidence="5">The sequence shown here is derived from an EMBL/GenBank/DDBJ whole genome shotgun (WGS) entry which is preliminary data.</text>
</comment>
<evidence type="ECO:0000256" key="1">
    <source>
        <dbReference type="ARBA" id="ARBA00009986"/>
    </source>
</evidence>
<evidence type="ECO:0000259" key="4">
    <source>
        <dbReference type="Pfam" id="PF00171"/>
    </source>
</evidence>
<dbReference type="Gene3D" id="3.40.605.10">
    <property type="entry name" value="Aldehyde Dehydrogenase, Chain A, domain 1"/>
    <property type="match status" value="1"/>
</dbReference>
<sequence length="454" mass="49638">MAIQTINPATNDIIRTFDPHTTAEVVQKLEAASAAFHSWKKTGFEKRSELMLQCADILENEAEKYGRIVTLEMGKPLQDSIAEVKKCAKVCRYYAEHAAGFLQDEEVESGASRSLIAYEPLGVVLAVMPWNFPFWQVFRFLAPALMAGNVGVLKHASNVPQCALAIEEIIHKASFPKGVFHTLLVESKAVDAIIESKYVKAVTLTGSEGAGSKVAEKAGSEIKKTVLELGGSDPFIVLEDADLEAAATTAVKSRMVNTGQSCIAAKRFILVEGIADEFLEKMKEKMLALKTGNPLTDNCDYGPMARKDLAEELEKQVQESVEKGAKVILEGGREGKDSAYFKPMIIQDPKPGSPAYDDELFGPVAIVFVVKDEAEAIEIANDHRYGLAGTVWTSDRERGLRVARQVETGAMFINAMVASTPEMPFGGIKKSGYGRELSYIGIREFTNQKSIWMG</sequence>
<dbReference type="EMBL" id="JACXAJ010000001">
    <property type="protein sequence ID" value="MBD1395557.1"/>
    <property type="molecule type" value="Genomic_DNA"/>
</dbReference>
<dbReference type="PANTHER" id="PTHR43217">
    <property type="entry name" value="SUCCINATE SEMIALDEHYDE DEHYDROGENASE [NAD(P)+] SAD"/>
    <property type="match status" value="1"/>
</dbReference>
<reference evidence="5 6" key="1">
    <citation type="submission" date="2020-09" db="EMBL/GenBank/DDBJ databases">
        <title>Genome sequencing and assembly of Pontibacter sp.</title>
        <authorList>
            <person name="Chhetri G."/>
        </authorList>
    </citation>
    <scope>NUCLEOTIDE SEQUENCE [LARGE SCALE GENOMIC DNA]</scope>
    <source>
        <strain evidence="5 6">JH31</strain>
    </source>
</reference>
<evidence type="ECO:0000256" key="3">
    <source>
        <dbReference type="ARBA" id="ARBA00023002"/>
    </source>
</evidence>